<dbReference type="InterPro" id="IPR006913">
    <property type="entry name" value="CENP-V/GFA"/>
</dbReference>
<dbReference type="PROSITE" id="PS51891">
    <property type="entry name" value="CENP_V_GFA"/>
    <property type="match status" value="1"/>
</dbReference>
<evidence type="ECO:0000313" key="7">
    <source>
        <dbReference type="Proteomes" id="UP000600865"/>
    </source>
</evidence>
<dbReference type="InterPro" id="IPR011057">
    <property type="entry name" value="Mss4-like_sf"/>
</dbReference>
<evidence type="ECO:0000313" key="6">
    <source>
        <dbReference type="EMBL" id="GGX64782.1"/>
    </source>
</evidence>
<evidence type="ECO:0000256" key="1">
    <source>
        <dbReference type="ARBA" id="ARBA00005495"/>
    </source>
</evidence>
<evidence type="ECO:0000256" key="2">
    <source>
        <dbReference type="ARBA" id="ARBA00022723"/>
    </source>
</evidence>
<dbReference type="Proteomes" id="UP000600865">
    <property type="component" value="Unassembled WGS sequence"/>
</dbReference>
<evidence type="ECO:0000256" key="4">
    <source>
        <dbReference type="ARBA" id="ARBA00023239"/>
    </source>
</evidence>
<dbReference type="PANTHER" id="PTHR33337:SF40">
    <property type="entry name" value="CENP-V_GFA DOMAIN-CONTAINING PROTEIN-RELATED"/>
    <property type="match status" value="1"/>
</dbReference>
<reference evidence="6 7" key="1">
    <citation type="journal article" date="2014" name="Int. J. Syst. Evol. Microbiol.">
        <title>Complete genome sequence of Corynebacterium casei LMG S-19264T (=DSM 44701T), isolated from a smear-ripened cheese.</title>
        <authorList>
            <consortium name="US DOE Joint Genome Institute (JGI-PGF)"/>
            <person name="Walter F."/>
            <person name="Albersmeier A."/>
            <person name="Kalinowski J."/>
            <person name="Ruckert C."/>
        </authorList>
    </citation>
    <scope>NUCLEOTIDE SEQUENCE [LARGE SCALE GENOMIC DNA]</scope>
    <source>
        <strain evidence="6 7">KCTC 23968</strain>
    </source>
</reference>
<dbReference type="PANTHER" id="PTHR33337">
    <property type="entry name" value="GFA DOMAIN-CONTAINING PROTEIN"/>
    <property type="match status" value="1"/>
</dbReference>
<keyword evidence="4" id="KW-0456">Lyase</keyword>
<dbReference type="GO" id="GO:0016846">
    <property type="term" value="F:carbon-sulfur lyase activity"/>
    <property type="evidence" value="ECO:0007669"/>
    <property type="project" value="InterPro"/>
</dbReference>
<dbReference type="Gene3D" id="3.90.1590.10">
    <property type="entry name" value="glutathione-dependent formaldehyde- activating enzyme (gfa)"/>
    <property type="match status" value="1"/>
</dbReference>
<comment type="caution">
    <text evidence="6">The sequence shown here is derived from an EMBL/GenBank/DDBJ whole genome shotgun (WGS) entry which is preliminary data.</text>
</comment>
<keyword evidence="2" id="KW-0479">Metal-binding</keyword>
<evidence type="ECO:0000259" key="5">
    <source>
        <dbReference type="PROSITE" id="PS51891"/>
    </source>
</evidence>
<protein>
    <submittedName>
        <fullName evidence="6">Aldehyde-activating protein</fullName>
    </submittedName>
</protein>
<accession>A0A918KJ21</accession>
<evidence type="ECO:0000256" key="3">
    <source>
        <dbReference type="ARBA" id="ARBA00022833"/>
    </source>
</evidence>
<dbReference type="SUPFAM" id="SSF51316">
    <property type="entry name" value="Mss4-like"/>
    <property type="match status" value="1"/>
</dbReference>
<dbReference type="Pfam" id="PF04828">
    <property type="entry name" value="GFA"/>
    <property type="match status" value="1"/>
</dbReference>
<dbReference type="EMBL" id="BMYV01000001">
    <property type="protein sequence ID" value="GGX64782.1"/>
    <property type="molecule type" value="Genomic_DNA"/>
</dbReference>
<gene>
    <name evidence="6" type="ORF">GCM10011309_13780</name>
</gene>
<comment type="similarity">
    <text evidence="1">Belongs to the Gfa family.</text>
</comment>
<proteinExistence type="inferred from homology"/>
<keyword evidence="7" id="KW-1185">Reference proteome</keyword>
<dbReference type="RefSeq" id="WP_189583183.1">
    <property type="nucleotide sequence ID" value="NZ_BMYV01000001.1"/>
</dbReference>
<keyword evidence="3" id="KW-0862">Zinc</keyword>
<dbReference type="AlphaFoldDB" id="A0A918KJ21"/>
<sequence>MTKLTGNCLCGDVTFVADGDITMQGNCHCTDCRQSGGGAFATLVFMKVADVDISGEVKTFNHVVDSGSTLTKTFCPRCGSQLFTSNQARPESIGIRAGTLNEHQEVKPQFNVYAKSKMDCTHLDPNIPAFDGMPG</sequence>
<organism evidence="6 7">
    <name type="scientific">Litorimonas cladophorae</name>
    <dbReference type="NCBI Taxonomy" id="1220491"/>
    <lineage>
        <taxon>Bacteria</taxon>
        <taxon>Pseudomonadati</taxon>
        <taxon>Pseudomonadota</taxon>
        <taxon>Alphaproteobacteria</taxon>
        <taxon>Maricaulales</taxon>
        <taxon>Robiginitomaculaceae</taxon>
    </lineage>
</organism>
<name>A0A918KJ21_9PROT</name>
<dbReference type="GO" id="GO:0046872">
    <property type="term" value="F:metal ion binding"/>
    <property type="evidence" value="ECO:0007669"/>
    <property type="project" value="UniProtKB-KW"/>
</dbReference>
<feature type="domain" description="CENP-V/GFA" evidence="5">
    <location>
        <begin position="4"/>
        <end position="111"/>
    </location>
</feature>